<evidence type="ECO:0000256" key="2">
    <source>
        <dbReference type="ARBA" id="ARBA00022475"/>
    </source>
</evidence>
<dbReference type="InterPro" id="IPR004014">
    <property type="entry name" value="ATPase_P-typ_cation-transptr_N"/>
</dbReference>
<dbReference type="GO" id="GO:0098662">
    <property type="term" value="P:inorganic cation transmembrane transport"/>
    <property type="evidence" value="ECO:0007669"/>
    <property type="project" value="UniProtKB-ARBA"/>
</dbReference>
<keyword evidence="5" id="KW-0547">Nucleotide-binding</keyword>
<dbReference type="Gene3D" id="2.70.150.10">
    <property type="entry name" value="Calcium-transporting ATPase, cytoplasmic transduction domain A"/>
    <property type="match status" value="1"/>
</dbReference>
<dbReference type="SUPFAM" id="SSF81653">
    <property type="entry name" value="Calcium ATPase, transduction domain A"/>
    <property type="match status" value="1"/>
</dbReference>
<dbReference type="InterPro" id="IPR023299">
    <property type="entry name" value="ATPase_P-typ_cyto_dom_N"/>
</dbReference>
<feature type="transmembrane region" description="Helical" evidence="10">
    <location>
        <begin position="55"/>
        <end position="77"/>
    </location>
</feature>
<evidence type="ECO:0000256" key="3">
    <source>
        <dbReference type="ARBA" id="ARBA00022692"/>
    </source>
</evidence>
<dbReference type="Pfam" id="PF00122">
    <property type="entry name" value="E1-E2_ATPase"/>
    <property type="match status" value="1"/>
</dbReference>
<evidence type="ECO:0000256" key="9">
    <source>
        <dbReference type="ARBA" id="ARBA00023136"/>
    </source>
</evidence>
<dbReference type="GO" id="GO:0005524">
    <property type="term" value="F:ATP binding"/>
    <property type="evidence" value="ECO:0007669"/>
    <property type="project" value="UniProtKB-KW"/>
</dbReference>
<evidence type="ECO:0000313" key="12">
    <source>
        <dbReference type="EMBL" id="HCO22590.1"/>
    </source>
</evidence>
<dbReference type="GO" id="GO:0016887">
    <property type="term" value="F:ATP hydrolysis activity"/>
    <property type="evidence" value="ECO:0007669"/>
    <property type="project" value="InterPro"/>
</dbReference>
<dbReference type="NCBIfam" id="TIGR01494">
    <property type="entry name" value="ATPase_P-type"/>
    <property type="match status" value="1"/>
</dbReference>
<feature type="transmembrane region" description="Helical" evidence="10">
    <location>
        <begin position="249"/>
        <end position="269"/>
    </location>
</feature>
<keyword evidence="3 10" id="KW-0812">Transmembrane</keyword>
<evidence type="ECO:0000256" key="1">
    <source>
        <dbReference type="ARBA" id="ARBA00004651"/>
    </source>
</evidence>
<dbReference type="InterPro" id="IPR036412">
    <property type="entry name" value="HAD-like_sf"/>
</dbReference>
<dbReference type="GO" id="GO:0046872">
    <property type="term" value="F:metal ion binding"/>
    <property type="evidence" value="ECO:0007669"/>
    <property type="project" value="UniProtKB-KW"/>
</dbReference>
<dbReference type="EMBL" id="DQAY01000039">
    <property type="protein sequence ID" value="HCO22590.1"/>
    <property type="molecule type" value="Genomic_DNA"/>
</dbReference>
<protein>
    <submittedName>
        <fullName evidence="12">Carbonate dehydratase</fullName>
    </submittedName>
</protein>
<proteinExistence type="predicted"/>
<dbReference type="Gene3D" id="1.20.1110.10">
    <property type="entry name" value="Calcium-transporting ATPase, transmembrane domain"/>
    <property type="match status" value="1"/>
</dbReference>
<feature type="transmembrane region" description="Helical" evidence="10">
    <location>
        <begin position="275"/>
        <end position="301"/>
    </location>
</feature>
<dbReference type="SMART" id="SM00831">
    <property type="entry name" value="Cation_ATPase_N"/>
    <property type="match status" value="1"/>
</dbReference>
<dbReference type="PROSITE" id="PS00154">
    <property type="entry name" value="ATPASE_E1_E2"/>
    <property type="match status" value="1"/>
</dbReference>
<evidence type="ECO:0000256" key="8">
    <source>
        <dbReference type="ARBA" id="ARBA00022989"/>
    </source>
</evidence>
<dbReference type="Gene3D" id="3.40.1110.10">
    <property type="entry name" value="Calcium-transporting ATPase, cytoplasmic domain N"/>
    <property type="match status" value="1"/>
</dbReference>
<evidence type="ECO:0000256" key="6">
    <source>
        <dbReference type="ARBA" id="ARBA00022840"/>
    </source>
</evidence>
<feature type="domain" description="Cation-transporting P-type ATPase N-terminal" evidence="11">
    <location>
        <begin position="8"/>
        <end position="82"/>
    </location>
</feature>
<name>A0A3D3R4R3_9PLAN</name>
<dbReference type="FunFam" id="2.70.150.10:FF:000016">
    <property type="entry name" value="Calcium-transporting P-type ATPase putative"/>
    <property type="match status" value="1"/>
</dbReference>
<evidence type="ECO:0000256" key="5">
    <source>
        <dbReference type="ARBA" id="ARBA00022741"/>
    </source>
</evidence>
<keyword evidence="2" id="KW-1003">Cell membrane</keyword>
<accession>A0A3D3R4R3</accession>
<gene>
    <name evidence="12" type="ORF">DIT97_05825</name>
</gene>
<dbReference type="SUPFAM" id="SSF56784">
    <property type="entry name" value="HAD-like"/>
    <property type="match status" value="1"/>
</dbReference>
<dbReference type="GO" id="GO:0005886">
    <property type="term" value="C:plasma membrane"/>
    <property type="evidence" value="ECO:0007669"/>
    <property type="project" value="UniProtKB-SubCell"/>
</dbReference>
<feature type="non-terminal residue" evidence="12">
    <location>
        <position position="378"/>
    </location>
</feature>
<evidence type="ECO:0000256" key="10">
    <source>
        <dbReference type="SAM" id="Phobius"/>
    </source>
</evidence>
<dbReference type="PRINTS" id="PR00119">
    <property type="entry name" value="CATATPASE"/>
</dbReference>
<evidence type="ECO:0000313" key="13">
    <source>
        <dbReference type="Proteomes" id="UP000263642"/>
    </source>
</evidence>
<feature type="transmembrane region" description="Helical" evidence="10">
    <location>
        <begin position="83"/>
        <end position="102"/>
    </location>
</feature>
<comment type="caution">
    <text evidence="12">The sequence shown here is derived from an EMBL/GenBank/DDBJ whole genome shotgun (WGS) entry which is preliminary data.</text>
</comment>
<dbReference type="InterPro" id="IPR023298">
    <property type="entry name" value="ATPase_P-typ_TM_dom_sf"/>
</dbReference>
<keyword evidence="9 10" id="KW-0472">Membrane</keyword>
<reference evidence="12 13" key="1">
    <citation type="journal article" date="2018" name="Nat. Biotechnol.">
        <title>A standardized bacterial taxonomy based on genome phylogeny substantially revises the tree of life.</title>
        <authorList>
            <person name="Parks D.H."/>
            <person name="Chuvochina M."/>
            <person name="Waite D.W."/>
            <person name="Rinke C."/>
            <person name="Skarshewski A."/>
            <person name="Chaumeil P.A."/>
            <person name="Hugenholtz P."/>
        </authorList>
    </citation>
    <scope>NUCLEOTIDE SEQUENCE [LARGE SCALE GENOMIC DNA]</scope>
    <source>
        <strain evidence="12">UBA9375</strain>
    </source>
</reference>
<keyword evidence="4" id="KW-0479">Metal-binding</keyword>
<dbReference type="Pfam" id="PF00690">
    <property type="entry name" value="Cation_ATPase_N"/>
    <property type="match status" value="1"/>
</dbReference>
<comment type="subcellular location">
    <subcellularLocation>
        <location evidence="1">Cell membrane</location>
        <topology evidence="1">Multi-pass membrane protein</topology>
    </subcellularLocation>
</comment>
<sequence length="378" mass="40282">MEILLEKHLHQLKAGEAVTLLDSDAQKGLDLFEVESRKQRFGPNAIPVRSGHGPLITFLLQFHQPLIYILLVASGITAALHEWVDAGVIFGVVLVNAIIGFLQESKAAKALEALAKMTVTEARVLRSGEIQQIPSVELVPGDIVLLQSGDKVPADLRLIHCRDLQVDESSLTGESAPVQKGLDTLPAETPLAERHNLVYSSTLVTYGQARGVVFATGEKTEVGRISTLVSMADVLETPLTRKIAGFSRLLLVVILVLAGLTFTVGVMQGQTAFDMFMAAVALAVGAIPEGLPAAVTITLAIGVSRMARRRAIIRKLPAVETLGSTTTICSDKTGTLTVNQMTVREVYAAGQKFELSGSGYSPDGEINSDSSTTFADNA</sequence>
<dbReference type="InterPro" id="IPR023214">
    <property type="entry name" value="HAD_sf"/>
</dbReference>
<dbReference type="PANTHER" id="PTHR42861">
    <property type="entry name" value="CALCIUM-TRANSPORTING ATPASE"/>
    <property type="match status" value="1"/>
</dbReference>
<dbReference type="InterPro" id="IPR008250">
    <property type="entry name" value="ATPase_P-typ_transduc_dom_A_sf"/>
</dbReference>
<keyword evidence="6" id="KW-0067">ATP-binding</keyword>
<keyword evidence="7" id="KW-1278">Translocase</keyword>
<keyword evidence="8 10" id="KW-1133">Transmembrane helix</keyword>
<evidence type="ECO:0000256" key="7">
    <source>
        <dbReference type="ARBA" id="ARBA00022967"/>
    </source>
</evidence>
<dbReference type="Proteomes" id="UP000263642">
    <property type="component" value="Unassembled WGS sequence"/>
</dbReference>
<dbReference type="InterPro" id="IPR018303">
    <property type="entry name" value="ATPase_P-typ_P_site"/>
</dbReference>
<dbReference type="AlphaFoldDB" id="A0A3D3R4R3"/>
<evidence type="ECO:0000259" key="11">
    <source>
        <dbReference type="SMART" id="SM00831"/>
    </source>
</evidence>
<dbReference type="GO" id="GO:0015662">
    <property type="term" value="F:P-type ion transporter activity"/>
    <property type="evidence" value="ECO:0007669"/>
    <property type="project" value="UniProtKB-ARBA"/>
</dbReference>
<evidence type="ECO:0000256" key="4">
    <source>
        <dbReference type="ARBA" id="ARBA00022723"/>
    </source>
</evidence>
<dbReference type="GO" id="GO:0046873">
    <property type="term" value="F:metal ion transmembrane transporter activity"/>
    <property type="evidence" value="ECO:0007669"/>
    <property type="project" value="UniProtKB-ARBA"/>
</dbReference>
<organism evidence="12 13">
    <name type="scientific">Gimesia maris</name>
    <dbReference type="NCBI Taxonomy" id="122"/>
    <lineage>
        <taxon>Bacteria</taxon>
        <taxon>Pseudomonadati</taxon>
        <taxon>Planctomycetota</taxon>
        <taxon>Planctomycetia</taxon>
        <taxon>Planctomycetales</taxon>
        <taxon>Planctomycetaceae</taxon>
        <taxon>Gimesia</taxon>
    </lineage>
</organism>
<dbReference type="InterPro" id="IPR059000">
    <property type="entry name" value="ATPase_P-type_domA"/>
</dbReference>
<dbReference type="SUPFAM" id="SSF81665">
    <property type="entry name" value="Calcium ATPase, transmembrane domain M"/>
    <property type="match status" value="1"/>
</dbReference>
<dbReference type="Gene3D" id="3.40.50.1000">
    <property type="entry name" value="HAD superfamily/HAD-like"/>
    <property type="match status" value="1"/>
</dbReference>
<dbReference type="InterPro" id="IPR001757">
    <property type="entry name" value="P_typ_ATPase"/>
</dbReference>
<dbReference type="GO" id="GO:0019829">
    <property type="term" value="F:ATPase-coupled monoatomic cation transmembrane transporter activity"/>
    <property type="evidence" value="ECO:0007669"/>
    <property type="project" value="UniProtKB-ARBA"/>
</dbReference>